<evidence type="ECO:0000313" key="1">
    <source>
        <dbReference type="EMBL" id="AGN12136.1"/>
    </source>
</evidence>
<organism evidence="1 2">
    <name type="scientific">Prochlorococcus phage P-SSM3</name>
    <dbReference type="NCBI Taxonomy" id="536453"/>
    <lineage>
        <taxon>Viruses</taxon>
        <taxon>Duplodnaviria</taxon>
        <taxon>Heunggongvirae</taxon>
        <taxon>Uroviricota</taxon>
        <taxon>Caudoviricetes</taxon>
        <taxon>Pantevenvirales</taxon>
        <taxon>Kyanoviridae</taxon>
        <taxon>Ronodorvirus</taxon>
        <taxon>Ronodorvirus pssm3</taxon>
    </lineage>
</organism>
<dbReference type="GeneID" id="15956880"/>
<dbReference type="KEGG" id="vg:15956880"/>
<reference evidence="1 2" key="1">
    <citation type="submission" date="2010-10" db="EMBL/GenBank/DDBJ databases">
        <title>The Genome Sequence of Prochlorococcus phage P-SSM3.</title>
        <authorList>
            <consortium name="The Broad Institute Genome Sequencing Platform"/>
            <person name="Henn M.R."/>
            <person name="Sullivan M.S."/>
            <person name="Osburne M.S."/>
            <person name="Levin J."/>
            <person name="Malboeuf C."/>
            <person name="Casali M."/>
            <person name="Russ C."/>
            <person name="Lennon N."/>
            <person name="Chapman S.B."/>
            <person name="Erlich R."/>
            <person name="Young S.K."/>
            <person name="Yandava C."/>
            <person name="Zeng Q."/>
            <person name="Alvarado L."/>
            <person name="Anderson S."/>
            <person name="Berlin A."/>
            <person name="Chen Z."/>
            <person name="Freedman E."/>
            <person name="Gellesch M."/>
            <person name="Goldberg J."/>
            <person name="Green L."/>
            <person name="Griggs A."/>
            <person name="Gujja S."/>
            <person name="Heilman E.R."/>
            <person name="Heiman D."/>
            <person name="Hollinger A."/>
            <person name="Howarth C."/>
            <person name="Larson L."/>
            <person name="Mehta T."/>
            <person name="Pearson M."/>
            <person name="Roberts A."/>
            <person name="Ryan E."/>
            <person name="Saif S."/>
            <person name="Shea T."/>
            <person name="Shenoy N."/>
            <person name="Sisk P."/>
            <person name="Stolte C."/>
            <person name="Sykes S."/>
            <person name="White J."/>
            <person name="Yu Q."/>
            <person name="Coleman M.L."/>
            <person name="Huang K.H."/>
            <person name="Weigele P.R."/>
            <person name="DeFrancesco A.S."/>
            <person name="Kern S.E."/>
            <person name="Thompson L.R."/>
            <person name="Fu R."/>
            <person name="Hombeck B."/>
            <person name="Chisholm S.W."/>
            <person name="Haas B."/>
            <person name="Nusbaum C."/>
            <person name="Birren B."/>
        </authorList>
    </citation>
    <scope>NUCLEOTIDE SEQUENCE [LARGE SCALE GENOMIC DNA]</scope>
    <source>
        <strain evidence="1 2">P-SSM3</strain>
    </source>
</reference>
<dbReference type="Proteomes" id="UP000201670">
    <property type="component" value="Segment"/>
</dbReference>
<name>R9S7T3_9CAUD</name>
<accession>R9S7T3</accession>
<sequence>MTKTQTIMNRIVQVDNFQNMACCCANWDEFVQELAEWGVDGCAKIDFDDPELNVPMLDAFIKAENGYVREVA</sequence>
<protein>
    <submittedName>
        <fullName evidence="1">Uncharacterized protein</fullName>
    </submittedName>
</protein>
<evidence type="ECO:0000313" key="2">
    <source>
        <dbReference type="Proteomes" id="UP000201670"/>
    </source>
</evidence>
<keyword evidence="2" id="KW-1185">Reference proteome</keyword>
<dbReference type="RefSeq" id="YP_008130125.1">
    <property type="nucleotide sequence ID" value="NC_021559.1"/>
</dbReference>
<proteinExistence type="predicted"/>
<gene>
    <name evidence="1" type="ORF">PRAG_00199</name>
</gene>
<dbReference type="EMBL" id="HQ337021">
    <property type="protein sequence ID" value="AGN12136.1"/>
    <property type="molecule type" value="Genomic_DNA"/>
</dbReference>